<dbReference type="InterPro" id="IPR008979">
    <property type="entry name" value="Galactose-bd-like_sf"/>
</dbReference>
<dbReference type="Pfam" id="PF22666">
    <property type="entry name" value="Glyco_hydro_2_N2"/>
    <property type="match status" value="1"/>
</dbReference>
<comment type="caution">
    <text evidence="7">The sequence shown here is derived from an EMBL/GenBank/DDBJ whole genome shotgun (WGS) entry which is preliminary data.</text>
</comment>
<evidence type="ECO:0000313" key="7">
    <source>
        <dbReference type="EMBL" id="GAA2879305.1"/>
    </source>
</evidence>
<evidence type="ECO:0000313" key="8">
    <source>
        <dbReference type="Proteomes" id="UP001500831"/>
    </source>
</evidence>
<dbReference type="InterPro" id="IPR013783">
    <property type="entry name" value="Ig-like_fold"/>
</dbReference>
<reference evidence="8" key="1">
    <citation type="journal article" date="2019" name="Int. J. Syst. Evol. Microbiol.">
        <title>The Global Catalogue of Microorganisms (GCM) 10K type strain sequencing project: providing services to taxonomists for standard genome sequencing and annotation.</title>
        <authorList>
            <consortium name="The Broad Institute Genomics Platform"/>
            <consortium name="The Broad Institute Genome Sequencing Center for Infectious Disease"/>
            <person name="Wu L."/>
            <person name="Ma J."/>
        </authorList>
    </citation>
    <scope>NUCLEOTIDE SEQUENCE [LARGE SCALE GENOMIC DNA]</scope>
    <source>
        <strain evidence="8">JCM 6242</strain>
    </source>
</reference>
<dbReference type="Gene3D" id="2.60.120.260">
    <property type="entry name" value="Galactose-binding domain-like"/>
    <property type="match status" value="1"/>
</dbReference>
<dbReference type="EMBL" id="BAAAVI010000029">
    <property type="protein sequence ID" value="GAA2879305.1"/>
    <property type="molecule type" value="Genomic_DNA"/>
</dbReference>
<dbReference type="Gene3D" id="3.20.20.80">
    <property type="entry name" value="Glycosidases"/>
    <property type="match status" value="1"/>
</dbReference>
<dbReference type="InterPro" id="IPR050887">
    <property type="entry name" value="Beta-mannosidase_GH2"/>
</dbReference>
<proteinExistence type="predicted"/>
<keyword evidence="3 7" id="KW-0378">Hydrolase</keyword>
<feature type="compositionally biased region" description="Low complexity" evidence="5">
    <location>
        <begin position="304"/>
        <end position="326"/>
    </location>
</feature>
<dbReference type="InterPro" id="IPR054593">
    <property type="entry name" value="Beta-mannosidase-like_N2"/>
</dbReference>
<evidence type="ECO:0000256" key="3">
    <source>
        <dbReference type="ARBA" id="ARBA00022801"/>
    </source>
</evidence>
<gene>
    <name evidence="7" type="ORF">GCM10010517_41550</name>
</gene>
<dbReference type="PANTHER" id="PTHR43730">
    <property type="entry name" value="BETA-MANNOSIDASE"/>
    <property type="match status" value="1"/>
</dbReference>
<organism evidence="7 8">
    <name type="scientific">Streptosporangium fragile</name>
    <dbReference type="NCBI Taxonomy" id="46186"/>
    <lineage>
        <taxon>Bacteria</taxon>
        <taxon>Bacillati</taxon>
        <taxon>Actinomycetota</taxon>
        <taxon>Actinomycetes</taxon>
        <taxon>Streptosporangiales</taxon>
        <taxon>Streptosporangiaceae</taxon>
        <taxon>Streptosporangium</taxon>
    </lineage>
</organism>
<dbReference type="SUPFAM" id="SSF49303">
    <property type="entry name" value="beta-Galactosidase/glucuronidase domain"/>
    <property type="match status" value="1"/>
</dbReference>
<evidence type="ECO:0000259" key="6">
    <source>
        <dbReference type="Pfam" id="PF22666"/>
    </source>
</evidence>
<accession>A0ABP6IFW3</accession>
<dbReference type="GO" id="GO:0016787">
    <property type="term" value="F:hydrolase activity"/>
    <property type="evidence" value="ECO:0007669"/>
    <property type="project" value="UniProtKB-KW"/>
</dbReference>
<evidence type="ECO:0000256" key="2">
    <source>
        <dbReference type="ARBA" id="ARBA00012754"/>
    </source>
</evidence>
<dbReference type="InterPro" id="IPR036156">
    <property type="entry name" value="Beta-gal/glucu_dom_sf"/>
</dbReference>
<dbReference type="EC" id="3.2.1.25" evidence="2"/>
<comment type="catalytic activity">
    <reaction evidence="1">
        <text>Hydrolysis of terminal, non-reducing beta-D-mannose residues in beta-D-mannosides.</text>
        <dbReference type="EC" id="3.2.1.25"/>
    </reaction>
</comment>
<protein>
    <recommendedName>
        <fullName evidence="2">beta-mannosidase</fullName>
        <ecNumber evidence="2">3.2.1.25</ecNumber>
    </recommendedName>
</protein>
<dbReference type="SUPFAM" id="SSF49785">
    <property type="entry name" value="Galactose-binding domain-like"/>
    <property type="match status" value="1"/>
</dbReference>
<feature type="domain" description="Beta-mannosidase-like galactose-binding" evidence="6">
    <location>
        <begin position="30"/>
        <end position="184"/>
    </location>
</feature>
<feature type="region of interest" description="Disordered" evidence="5">
    <location>
        <begin position="285"/>
        <end position="329"/>
    </location>
</feature>
<sequence>MTFHELSRGWTVRARSGPVPAELRPRLSAGVPAEVPGVVHTDLLSAGLIPDPHVDENESLLSWIGLTTWEYSATFDWRGGDGARHDLVAEGLDTVATVVLNGTEVARTVNQHRGYRWNVSSLLREGANEIRVTFDSAIGYAREQEKILGERPHSYHHPYNAVRKMACNFGWDWGPDVVTAGIWRRIGVESWSRARLASVRPLTSVTGDAGGGGTITAAVEIEWERPGLTGPVSLTVEAAGRTASVPVVPGAGTRDRAEAVLRLDGVELWWPRGHGAQPLYPVSVTLRDDTDDTDGADGADDTDGTAGAASPDGAAAPKGPDPVAGPLSEWSGRVGFRTVEVDLTPDPDGSPFTFRINGEPVYVRGANWIPDDTFLPRVTRASLERAVGEAVASNMNLLRVWGGGVYESEDFYDICDEQGILVWQDFLLACAAYAEDPPLYAEFEAEAREAVTRLAAHPSLVLWNGGNENIWGYADWNWRSRLGSLTWGEAYYVDLFPRVVAELAPGTPYSPGSPFSFSRYLHPNDPAHGLTHIWDVWNTRDYGVYRDYRPRFVSEFGFQGPATWATLSSAVHDDPPSPSGPAMLAHQKARDGNGKLARGLRGHLPEPESIDDWHWATQLNQARAVAFGIEHFRSLFPLNTGAVVWQLNDCWPAVSWAAVDGRGRRKPLWYALRRVYADRLATVQPRPDGLALVVHNDGPEPMATTATARRMTLAGAELAVARFDVRVEARAAARVTLAPGLAEPGDVSGELLVVDLASGQRAFWYFAEDVDLALDPGALDAAAEAADGGYLVRVRASSLVKDVTLLADRLAADAEVDEALVTLLPGESFRFRVSTAERLEEAALTARPVLRSANDLVGRARPAAT</sequence>
<keyword evidence="4" id="KW-0326">Glycosidase</keyword>
<feature type="compositionally biased region" description="Acidic residues" evidence="5">
    <location>
        <begin position="289"/>
        <end position="303"/>
    </location>
</feature>
<dbReference type="RefSeq" id="WP_344973942.1">
    <property type="nucleotide sequence ID" value="NZ_BAAAVI010000029.1"/>
</dbReference>
<name>A0ABP6IFW3_9ACTN</name>
<dbReference type="SUPFAM" id="SSF51445">
    <property type="entry name" value="(Trans)glycosidases"/>
    <property type="match status" value="1"/>
</dbReference>
<dbReference type="Gene3D" id="2.60.40.10">
    <property type="entry name" value="Immunoglobulins"/>
    <property type="match status" value="1"/>
</dbReference>
<dbReference type="PANTHER" id="PTHR43730:SF1">
    <property type="entry name" value="BETA-MANNOSIDASE"/>
    <property type="match status" value="1"/>
</dbReference>
<keyword evidence="8" id="KW-1185">Reference proteome</keyword>
<dbReference type="Proteomes" id="UP001500831">
    <property type="component" value="Unassembled WGS sequence"/>
</dbReference>
<dbReference type="InterPro" id="IPR017853">
    <property type="entry name" value="GH"/>
</dbReference>
<evidence type="ECO:0000256" key="5">
    <source>
        <dbReference type="SAM" id="MobiDB-lite"/>
    </source>
</evidence>
<evidence type="ECO:0000256" key="4">
    <source>
        <dbReference type="ARBA" id="ARBA00023295"/>
    </source>
</evidence>
<evidence type="ECO:0000256" key="1">
    <source>
        <dbReference type="ARBA" id="ARBA00000829"/>
    </source>
</evidence>